<dbReference type="GO" id="GO:0003735">
    <property type="term" value="F:structural constituent of ribosome"/>
    <property type="evidence" value="ECO:0007669"/>
    <property type="project" value="InterPro"/>
</dbReference>
<dbReference type="GO" id="GO:0006412">
    <property type="term" value="P:translation"/>
    <property type="evidence" value="ECO:0007669"/>
    <property type="project" value="InterPro"/>
</dbReference>
<dbReference type="SUPFAM" id="SSF54565">
    <property type="entry name" value="Ribosomal protein S16"/>
    <property type="match status" value="1"/>
</dbReference>
<dbReference type="NCBIfam" id="TIGR00002">
    <property type="entry name" value="S16"/>
    <property type="match status" value="1"/>
</dbReference>
<dbReference type="Pfam" id="PF00886">
    <property type="entry name" value="Ribosomal_S16"/>
    <property type="match status" value="1"/>
</dbReference>
<dbReference type="EMBL" id="PFBP01000003">
    <property type="protein sequence ID" value="PIT90125.1"/>
    <property type="molecule type" value="Genomic_DNA"/>
</dbReference>
<keyword evidence="1 5" id="KW-0689">Ribosomal protein</keyword>
<evidence type="ECO:0000256" key="1">
    <source>
        <dbReference type="ARBA" id="ARBA00022980"/>
    </source>
</evidence>
<proteinExistence type="predicted"/>
<organism evidence="5 6">
    <name type="scientific">Candidatus Kuenenbacteria bacterium CG10_big_fil_rev_8_21_14_0_10_36_11</name>
    <dbReference type="NCBI Taxonomy" id="1974618"/>
    <lineage>
        <taxon>Bacteria</taxon>
        <taxon>Candidatus Kueneniibacteriota</taxon>
    </lineage>
</organism>
<feature type="region of interest" description="Disordered" evidence="4">
    <location>
        <begin position="129"/>
        <end position="150"/>
    </location>
</feature>
<evidence type="ECO:0000256" key="4">
    <source>
        <dbReference type="SAM" id="MobiDB-lite"/>
    </source>
</evidence>
<evidence type="ECO:0000256" key="3">
    <source>
        <dbReference type="ARBA" id="ARBA00035310"/>
    </source>
</evidence>
<evidence type="ECO:0000313" key="5">
    <source>
        <dbReference type="EMBL" id="PIT90125.1"/>
    </source>
</evidence>
<sequence length="150" mass="17205">MLTFKFQRIGKKKQAHFRLIIQEKSKNPKSNVLEILGWYNPRSKAKEFKTERIQYWLAKGAEATPTVHNLFIDAGLIQDGKVKTVRMSKKRAAKLEADKKAEVLKTETLPENKTEEVKPVEEIKEAVVEETKSAEAEEVKEAPAEEIKKK</sequence>
<dbReference type="Gene3D" id="3.30.1320.10">
    <property type="match status" value="1"/>
</dbReference>
<keyword evidence="2" id="KW-0687">Ribonucleoprotein</keyword>
<reference evidence="6" key="1">
    <citation type="submission" date="2017-09" db="EMBL/GenBank/DDBJ databases">
        <title>Depth-based differentiation of microbial function through sediment-hosted aquifers and enrichment of novel symbionts in the deep terrestrial subsurface.</title>
        <authorList>
            <person name="Probst A.J."/>
            <person name="Ladd B."/>
            <person name="Jarett J.K."/>
            <person name="Geller-Mcgrath D.E."/>
            <person name="Sieber C.M.K."/>
            <person name="Emerson J.B."/>
            <person name="Anantharaman K."/>
            <person name="Thomas B.C."/>
            <person name="Malmstrom R."/>
            <person name="Stieglmeier M."/>
            <person name="Klingl A."/>
            <person name="Woyke T."/>
            <person name="Ryan C.M."/>
            <person name="Banfield J.F."/>
        </authorList>
    </citation>
    <scope>NUCLEOTIDE SEQUENCE [LARGE SCALE GENOMIC DNA]</scope>
</reference>
<evidence type="ECO:0000256" key="2">
    <source>
        <dbReference type="ARBA" id="ARBA00023274"/>
    </source>
</evidence>
<dbReference type="GO" id="GO:0005737">
    <property type="term" value="C:cytoplasm"/>
    <property type="evidence" value="ECO:0007669"/>
    <property type="project" value="UniProtKB-ARBA"/>
</dbReference>
<dbReference type="GO" id="GO:0015935">
    <property type="term" value="C:small ribosomal subunit"/>
    <property type="evidence" value="ECO:0007669"/>
    <property type="project" value="TreeGrafter"/>
</dbReference>
<gene>
    <name evidence="5" type="primary">rpsP</name>
    <name evidence="5" type="ORF">COU23_00215</name>
</gene>
<evidence type="ECO:0000313" key="6">
    <source>
        <dbReference type="Proteomes" id="UP000231464"/>
    </source>
</evidence>
<dbReference type="Proteomes" id="UP000231464">
    <property type="component" value="Unassembled WGS sequence"/>
</dbReference>
<protein>
    <recommendedName>
        <fullName evidence="3">30S ribosomal protein S16</fullName>
    </recommendedName>
</protein>
<comment type="caution">
    <text evidence="5">The sequence shown here is derived from an EMBL/GenBank/DDBJ whole genome shotgun (WGS) entry which is preliminary data.</text>
</comment>
<name>A0A2M6WBS7_9BACT</name>
<dbReference type="AlphaFoldDB" id="A0A2M6WBS7"/>
<dbReference type="PANTHER" id="PTHR12919">
    <property type="entry name" value="30S RIBOSOMAL PROTEIN S16"/>
    <property type="match status" value="1"/>
</dbReference>
<dbReference type="PANTHER" id="PTHR12919:SF20">
    <property type="entry name" value="SMALL RIBOSOMAL SUBUNIT PROTEIN BS16M"/>
    <property type="match status" value="1"/>
</dbReference>
<dbReference type="InterPro" id="IPR000307">
    <property type="entry name" value="Ribosomal_bS16"/>
</dbReference>
<dbReference type="InterPro" id="IPR023803">
    <property type="entry name" value="Ribosomal_bS16_dom_sf"/>
</dbReference>
<accession>A0A2M6WBS7</accession>